<keyword evidence="3" id="KW-0697">Rotamase</keyword>
<evidence type="ECO:0000313" key="6">
    <source>
        <dbReference type="EMBL" id="CAD9170930.1"/>
    </source>
</evidence>
<evidence type="ECO:0000256" key="2">
    <source>
        <dbReference type="ARBA" id="ARBA00013194"/>
    </source>
</evidence>
<proteinExistence type="predicted"/>
<dbReference type="PANTHER" id="PTHR46512">
    <property type="entry name" value="PEPTIDYLPROLYL ISOMERASE"/>
    <property type="match status" value="1"/>
</dbReference>
<evidence type="ECO:0000256" key="5">
    <source>
        <dbReference type="SAM" id="MobiDB-lite"/>
    </source>
</evidence>
<dbReference type="SMART" id="SM00028">
    <property type="entry name" value="TPR"/>
    <property type="match status" value="2"/>
</dbReference>
<feature type="region of interest" description="Disordered" evidence="5">
    <location>
        <begin position="461"/>
        <end position="505"/>
    </location>
</feature>
<organism evidence="6">
    <name type="scientific">Alexandrium catenella</name>
    <name type="common">Red tide dinoflagellate</name>
    <name type="synonym">Gonyaulax catenella</name>
    <dbReference type="NCBI Taxonomy" id="2925"/>
    <lineage>
        <taxon>Eukaryota</taxon>
        <taxon>Sar</taxon>
        <taxon>Alveolata</taxon>
        <taxon>Dinophyceae</taxon>
        <taxon>Gonyaulacales</taxon>
        <taxon>Pyrocystaceae</taxon>
        <taxon>Alexandrium</taxon>
    </lineage>
</organism>
<dbReference type="EMBL" id="HBGE01079845">
    <property type="protein sequence ID" value="CAD9170930.1"/>
    <property type="molecule type" value="Transcribed_RNA"/>
</dbReference>
<dbReference type="EC" id="5.2.1.8" evidence="2"/>
<protein>
    <recommendedName>
        <fullName evidence="2">peptidylprolyl isomerase</fullName>
        <ecNumber evidence="2">5.2.1.8</ecNumber>
    </recommendedName>
</protein>
<comment type="catalytic activity">
    <reaction evidence="1">
        <text>[protein]-peptidylproline (omega=180) = [protein]-peptidylproline (omega=0)</text>
        <dbReference type="Rhea" id="RHEA:16237"/>
        <dbReference type="Rhea" id="RHEA-COMP:10747"/>
        <dbReference type="Rhea" id="RHEA-COMP:10748"/>
        <dbReference type="ChEBI" id="CHEBI:83833"/>
        <dbReference type="ChEBI" id="CHEBI:83834"/>
        <dbReference type="EC" id="5.2.1.8"/>
    </reaction>
</comment>
<dbReference type="InterPro" id="IPR011990">
    <property type="entry name" value="TPR-like_helical_dom_sf"/>
</dbReference>
<dbReference type="InterPro" id="IPR019734">
    <property type="entry name" value="TPR_rpt"/>
</dbReference>
<feature type="compositionally biased region" description="Basic and acidic residues" evidence="5">
    <location>
        <begin position="493"/>
        <end position="505"/>
    </location>
</feature>
<accession>A0A7S1RMV4</accession>
<feature type="region of interest" description="Disordered" evidence="5">
    <location>
        <begin position="1"/>
        <end position="94"/>
    </location>
</feature>
<reference evidence="6" key="1">
    <citation type="submission" date="2021-01" db="EMBL/GenBank/DDBJ databases">
        <authorList>
            <person name="Corre E."/>
            <person name="Pelletier E."/>
            <person name="Niang G."/>
            <person name="Scheremetjew M."/>
            <person name="Finn R."/>
            <person name="Kale V."/>
            <person name="Holt S."/>
            <person name="Cochrane G."/>
            <person name="Meng A."/>
            <person name="Brown T."/>
            <person name="Cohen L."/>
        </authorList>
    </citation>
    <scope>NUCLEOTIDE SEQUENCE</scope>
    <source>
        <strain evidence="6">OF101</strain>
    </source>
</reference>
<dbReference type="InterPro" id="IPR050754">
    <property type="entry name" value="FKBP4/5/8-like"/>
</dbReference>
<dbReference type="AlphaFoldDB" id="A0A7S1RMV4"/>
<dbReference type="PANTHER" id="PTHR46512:SF9">
    <property type="entry name" value="PEPTIDYLPROLYL ISOMERASE"/>
    <property type="match status" value="1"/>
</dbReference>
<name>A0A7S1RMV4_ALECA</name>
<dbReference type="GO" id="GO:0003755">
    <property type="term" value="F:peptidyl-prolyl cis-trans isomerase activity"/>
    <property type="evidence" value="ECO:0007669"/>
    <property type="project" value="UniProtKB-EC"/>
</dbReference>
<dbReference type="SUPFAM" id="SSF48452">
    <property type="entry name" value="TPR-like"/>
    <property type="match status" value="1"/>
</dbReference>
<evidence type="ECO:0000256" key="1">
    <source>
        <dbReference type="ARBA" id="ARBA00000971"/>
    </source>
</evidence>
<keyword evidence="4" id="KW-0413">Isomerase</keyword>
<gene>
    <name evidence="6" type="ORF">ACAT0790_LOCUS47699</name>
</gene>
<dbReference type="Gene3D" id="1.25.40.10">
    <property type="entry name" value="Tetratricopeptide repeat domain"/>
    <property type="match status" value="1"/>
</dbReference>
<sequence>MLSGADLDKILDDGYGDSGFNDPVPDVAEDAPAKAAPARASSGPKGQPSKVAPSEEAVALAKPGSQQLPKPYERPAISGAPAPPPSGADPKQYEIAMALDQVAREKGYKNAEEYNKYLEESGALKAEPQPEMEQETQLAPGIKKAPAYMPPGAYPGDRTKIGKAYEKERPDDGPQKAREIEKPQVTFVKQADRHDIKRAQDGNTITFRLGADGETQSAEVGGTTLPWALDYAVRTMKLGDVVDVVGCGEYAFSDSEKLEPNAERQWRLELVSIGGQQSDKFGLAHEERLALAEQLRLRGNEMFKQQRFHRAMKLYERGSALMDVLEAEEMGMPGGIAGKPDPKVVERNQQIWQCQKPLLLNWALILIKLERWVEAERKCTEVLMDIDKLNVKALFRRGQCNIRLGNHEQARLDLSRAAELDTSITKEVEREMAKVRQMQQAEDKSDSGAAKKAVEGLLEAGDARSAAPPPAEQPAAPDPSAQLIDMLDAQESAAERSQADNDTFCRQREAIYNQFLNRRSAQED</sequence>
<evidence type="ECO:0000256" key="3">
    <source>
        <dbReference type="ARBA" id="ARBA00023110"/>
    </source>
</evidence>
<evidence type="ECO:0000256" key="4">
    <source>
        <dbReference type="ARBA" id="ARBA00023235"/>
    </source>
</evidence>
<feature type="compositionally biased region" description="Low complexity" evidence="5">
    <location>
        <begin position="33"/>
        <end position="46"/>
    </location>
</feature>
<feature type="compositionally biased region" description="Basic and acidic residues" evidence="5">
    <location>
        <begin position="1"/>
        <end position="12"/>
    </location>
</feature>